<dbReference type="GO" id="GO:0015074">
    <property type="term" value="P:DNA integration"/>
    <property type="evidence" value="ECO:0007669"/>
    <property type="project" value="InterPro"/>
</dbReference>
<feature type="domain" description="Tyr recombinase" evidence="4">
    <location>
        <begin position="246"/>
        <end position="441"/>
    </location>
</feature>
<dbReference type="GO" id="GO:0003677">
    <property type="term" value="F:DNA binding"/>
    <property type="evidence" value="ECO:0007669"/>
    <property type="project" value="UniProtKB-KW"/>
</dbReference>
<keyword evidence="3" id="KW-0233">DNA recombination</keyword>
<dbReference type="PANTHER" id="PTHR30349">
    <property type="entry name" value="PHAGE INTEGRASE-RELATED"/>
    <property type="match status" value="1"/>
</dbReference>
<evidence type="ECO:0000256" key="1">
    <source>
        <dbReference type="ARBA" id="ARBA00008857"/>
    </source>
</evidence>
<evidence type="ECO:0000259" key="4">
    <source>
        <dbReference type="PROSITE" id="PS51898"/>
    </source>
</evidence>
<keyword evidence="2" id="KW-0238">DNA-binding</keyword>
<dbReference type="PANTHER" id="PTHR30349:SF41">
    <property type="entry name" value="INTEGRASE_RECOMBINASE PROTEIN MJ0367-RELATED"/>
    <property type="match status" value="1"/>
</dbReference>
<dbReference type="Pfam" id="PF00589">
    <property type="entry name" value="Phage_integrase"/>
    <property type="match status" value="1"/>
</dbReference>
<evidence type="ECO:0000313" key="6">
    <source>
        <dbReference type="Proteomes" id="UP000007599"/>
    </source>
</evidence>
<keyword evidence="6" id="KW-1185">Reference proteome</keyword>
<dbReference type="STRING" id="1094466.KQS_00855"/>
<dbReference type="InterPro" id="IPR050090">
    <property type="entry name" value="Tyrosine_recombinase_XerCD"/>
</dbReference>
<dbReference type="GO" id="GO:0006310">
    <property type="term" value="P:DNA recombination"/>
    <property type="evidence" value="ECO:0007669"/>
    <property type="project" value="UniProtKB-KW"/>
</dbReference>
<reference evidence="5 6" key="1">
    <citation type="journal article" date="2012" name="J. Bacteriol.">
        <title>Complete Genome Sequence of Flavobacterium indicum GPSTA100-9T, Isolated from Warm Spring Water.</title>
        <authorList>
            <person name="Barbier P."/>
            <person name="Houel A."/>
            <person name="Loux V."/>
            <person name="Poulain J."/>
            <person name="Bernardet J.F."/>
            <person name="Touchon M."/>
            <person name="Duchaud E."/>
        </authorList>
    </citation>
    <scope>NUCLEOTIDE SEQUENCE [LARGE SCALE GENOMIC DNA]</scope>
    <source>
        <strain evidence="6">DSM 17447 / CIP 109464 / GPTSA100-9</strain>
    </source>
</reference>
<dbReference type="Proteomes" id="UP000007599">
    <property type="component" value="Chromosome I"/>
</dbReference>
<gene>
    <name evidence="5" type="ordered locus">KQS_00855</name>
</gene>
<sequence>MIVLRIWGTNWGTNLLFMASLKYFLRESKTDFSSIYLRFKHGTNFDFKISTEIKIPKDRWSDSKQQILVTDLVDYRTINSKLKELDLYINDEFEKSKISQETIILNQSWLKNLINKFFNRSEVDDVSKKEIYFSEFIVSFIEDSKTKRNRLGNPIKPRTIQHYNTTLNKINQFENHTNIKLKIIDVDLKFHSRFIEFLEKNQKLNPNTIGGYIDDIKLFINYADRKDLKINKETKTSEFYSPTNKTQDIYLNEEEINSIYKHKFEDDYLDNARDWFIIGLRTGLRISDFLKLSNKNLNEGFIELQTIKTDFPVIIPIHQQVQSILDKRKGKFPRTISDQKFNSYIKIVCEKVGLNEVVFGAKMVETNVIENNKKKIIHRKKAGNFPKYELVSSHICRRSFATNLYGKIDTLTIMKITGHKTESQFLSYIKITPKQYAEKLKEYWRKNESLV</sequence>
<evidence type="ECO:0000256" key="2">
    <source>
        <dbReference type="ARBA" id="ARBA00023125"/>
    </source>
</evidence>
<dbReference type="InterPro" id="IPR013762">
    <property type="entry name" value="Integrase-like_cat_sf"/>
</dbReference>
<protein>
    <submittedName>
        <fullName evidence="5">Probable transposase</fullName>
    </submittedName>
</protein>
<dbReference type="EMBL" id="HE774682">
    <property type="protein sequence ID" value="CCG52170.1"/>
    <property type="molecule type" value="Genomic_DNA"/>
</dbReference>
<dbReference type="InterPro" id="IPR010998">
    <property type="entry name" value="Integrase_recombinase_N"/>
</dbReference>
<dbReference type="OrthoDB" id="892893at2"/>
<dbReference type="PATRIC" id="fig|1094466.5.peg.165"/>
<dbReference type="HOGENOM" id="CLU_033139_7_0_10"/>
<dbReference type="Pfam" id="PF13102">
    <property type="entry name" value="Phage_int_SAM_5"/>
    <property type="match status" value="1"/>
</dbReference>
<dbReference type="PROSITE" id="PS51898">
    <property type="entry name" value="TYR_RECOMBINASE"/>
    <property type="match status" value="1"/>
</dbReference>
<proteinExistence type="inferred from homology"/>
<dbReference type="InterPro" id="IPR025269">
    <property type="entry name" value="SAM-like_dom"/>
</dbReference>
<evidence type="ECO:0000313" key="5">
    <source>
        <dbReference type="EMBL" id="CCG52170.1"/>
    </source>
</evidence>
<dbReference type="AlphaFoldDB" id="H8XNQ3"/>
<evidence type="ECO:0000256" key="3">
    <source>
        <dbReference type="ARBA" id="ARBA00023172"/>
    </source>
</evidence>
<organism evidence="5 6">
    <name type="scientific">Flavobacterium indicum (strain DSM 17447 / CIP 109464 / GPTSA100-9)</name>
    <dbReference type="NCBI Taxonomy" id="1094466"/>
    <lineage>
        <taxon>Bacteria</taxon>
        <taxon>Pseudomonadati</taxon>
        <taxon>Bacteroidota</taxon>
        <taxon>Flavobacteriia</taxon>
        <taxon>Flavobacteriales</taxon>
        <taxon>Flavobacteriaceae</taxon>
        <taxon>Flavobacterium</taxon>
    </lineage>
</organism>
<accession>H8XNQ3</accession>
<dbReference type="KEGG" id="fin:KQS_00855"/>
<dbReference type="Gene3D" id="1.10.150.130">
    <property type="match status" value="1"/>
</dbReference>
<dbReference type="eggNOG" id="COG0582">
    <property type="taxonomic scope" value="Bacteria"/>
</dbReference>
<name>H8XNQ3_FLAIG</name>
<dbReference type="SUPFAM" id="SSF56349">
    <property type="entry name" value="DNA breaking-rejoining enzymes"/>
    <property type="match status" value="1"/>
</dbReference>
<dbReference type="InterPro" id="IPR011010">
    <property type="entry name" value="DNA_brk_join_enz"/>
</dbReference>
<dbReference type="Gene3D" id="1.10.443.10">
    <property type="entry name" value="Intergrase catalytic core"/>
    <property type="match status" value="1"/>
</dbReference>
<reference evidence="6" key="2">
    <citation type="submission" date="2012-03" db="EMBL/GenBank/DDBJ databases">
        <title>Complete genome sequence of Flavobacterium indicum GPTSA100-9T, isolated from warm spring water.</title>
        <authorList>
            <person name="Barbier P."/>
            <person name="Houel A."/>
            <person name="Loux V."/>
            <person name="Poulain J."/>
            <person name="Bernardet J.-F."/>
            <person name="Touchon M."/>
            <person name="Duchaud E."/>
        </authorList>
    </citation>
    <scope>NUCLEOTIDE SEQUENCE [LARGE SCALE GENOMIC DNA]</scope>
    <source>
        <strain evidence="6">DSM 17447 / CIP 109464 / GPTSA100-9</strain>
    </source>
</reference>
<comment type="similarity">
    <text evidence="1">Belongs to the 'phage' integrase family.</text>
</comment>
<dbReference type="InterPro" id="IPR002104">
    <property type="entry name" value="Integrase_catalytic"/>
</dbReference>